<keyword evidence="2" id="KW-1185">Reference proteome</keyword>
<dbReference type="AlphaFoldDB" id="W4LHF5"/>
<sequence length="39" mass="4259">MQEKLVINATNPNPKIHLLLLNDDLALNAVIGAFMGSIR</sequence>
<dbReference type="HOGENOM" id="CLU_3306502_0_0_7"/>
<comment type="caution">
    <text evidence="1">The sequence shown here is derived from an EMBL/GenBank/DDBJ whole genome shotgun (WGS) entry which is preliminary data.</text>
</comment>
<dbReference type="Proteomes" id="UP000019140">
    <property type="component" value="Unassembled WGS sequence"/>
</dbReference>
<name>W4LHF5_9BACT</name>
<reference evidence="1 2" key="1">
    <citation type="journal article" date="2014" name="Nature">
        <title>An environmental bacterial taxon with a large and distinct metabolic repertoire.</title>
        <authorList>
            <person name="Wilson M.C."/>
            <person name="Mori T."/>
            <person name="Ruckert C."/>
            <person name="Uria A.R."/>
            <person name="Helf M.J."/>
            <person name="Takada K."/>
            <person name="Gernert C."/>
            <person name="Steffens U.A."/>
            <person name="Heycke N."/>
            <person name="Schmitt S."/>
            <person name="Rinke C."/>
            <person name="Helfrich E.J."/>
            <person name="Brachmann A.O."/>
            <person name="Gurgui C."/>
            <person name="Wakimoto T."/>
            <person name="Kracht M."/>
            <person name="Crusemann M."/>
            <person name="Hentschel U."/>
            <person name="Abe I."/>
            <person name="Matsunaga S."/>
            <person name="Kalinowski J."/>
            <person name="Takeyama H."/>
            <person name="Piel J."/>
        </authorList>
    </citation>
    <scope>NUCLEOTIDE SEQUENCE [LARGE SCALE GENOMIC DNA]</scope>
    <source>
        <strain evidence="2">TSY2</strain>
    </source>
</reference>
<proteinExistence type="predicted"/>
<dbReference type="EMBL" id="AZHX01002094">
    <property type="protein sequence ID" value="ETW97155.1"/>
    <property type="molecule type" value="Genomic_DNA"/>
</dbReference>
<gene>
    <name evidence="1" type="ORF">ETSY2_45130</name>
</gene>
<evidence type="ECO:0000313" key="1">
    <source>
        <dbReference type="EMBL" id="ETW97155.1"/>
    </source>
</evidence>
<organism evidence="1 2">
    <name type="scientific">Candidatus Entotheonella gemina</name>
    <dbReference type="NCBI Taxonomy" id="1429439"/>
    <lineage>
        <taxon>Bacteria</taxon>
        <taxon>Pseudomonadati</taxon>
        <taxon>Nitrospinota/Tectimicrobiota group</taxon>
        <taxon>Candidatus Tectimicrobiota</taxon>
        <taxon>Candidatus Entotheonellia</taxon>
        <taxon>Candidatus Entotheonellales</taxon>
        <taxon>Candidatus Entotheonellaceae</taxon>
        <taxon>Candidatus Entotheonella</taxon>
    </lineage>
</organism>
<accession>W4LHF5</accession>
<protein>
    <submittedName>
        <fullName evidence="1">Uncharacterized protein</fullName>
    </submittedName>
</protein>
<evidence type="ECO:0000313" key="2">
    <source>
        <dbReference type="Proteomes" id="UP000019140"/>
    </source>
</evidence>